<evidence type="ECO:0000256" key="2">
    <source>
        <dbReference type="ARBA" id="ARBA00022676"/>
    </source>
</evidence>
<accession>A0AB36TDL5</accession>
<dbReference type="PANTHER" id="PTHR43025:SF3">
    <property type="entry name" value="MONOGALACTOSYLDIACYLGLYCEROL SYNTHASE 1, CHLOROPLASTIC"/>
    <property type="match status" value="1"/>
</dbReference>
<reference evidence="5 6" key="1">
    <citation type="submission" date="2017-09" db="EMBL/GenBank/DDBJ databases">
        <title>Evaluation of Pacific Biosciences Sequencing Technology to Finishing C. thermocellum Genome Sequences.</title>
        <authorList>
            <person name="Brown S."/>
        </authorList>
    </citation>
    <scope>NUCLEOTIDE SEQUENCE [LARGE SCALE GENOMIC DNA]</scope>
    <source>
        <strain evidence="5 6">AD2</strain>
    </source>
</reference>
<feature type="domain" description="Diacylglycerol glucosyltransferase N-terminal" evidence="4">
    <location>
        <begin position="17"/>
        <end position="179"/>
    </location>
</feature>
<evidence type="ECO:0000313" key="5">
    <source>
        <dbReference type="EMBL" id="PFH02007.1"/>
    </source>
</evidence>
<sequence>MIKNILILSSNNTGHGHKSITESLLEQFSHYPDVNVHVIDGFTLAGNFGLRIGKLYGSVTRNAKELWKLVWELSLKKPSLLNDFTEVAIKDNFLKLICNIKPDLILSVHPNFNGSVLNILEDYNIKVPFVTLLADIVSITPLWADPRADYIICPSKESKFKCLEFGVSESKLIETGFPVRQKFLKHLEKNGENNTQNIKKYTGDRPLECLIMSGGEGSGNMSRIASILLKNFNCRVKIVTGRNRLLKRRLERTIGERFGDRVEIYGFTENIQDLMLSSDIAFTRGSPNVMMEAVACNVPLIITGNLPGQEEGNPAYMQKYNLGVVCKDVRKLRHTVNELLENNGEKLNRIKQSQKEFLNPNVAKEIASFLLSIDKQEEPCFPEDLFSGDFPRFWELHKRISMSHNKKIILKRHKKIGTKQK</sequence>
<keyword evidence="3" id="KW-0808">Transferase</keyword>
<dbReference type="PANTHER" id="PTHR43025">
    <property type="entry name" value="MONOGALACTOSYLDIACYLGLYCEROL SYNTHASE"/>
    <property type="match status" value="1"/>
</dbReference>
<name>A0AB36TDL5_ACETH</name>
<gene>
    <name evidence="5" type="ORF">M972_11769</name>
</gene>
<dbReference type="InterPro" id="IPR050519">
    <property type="entry name" value="Glycosyltransf_28_UgtP"/>
</dbReference>
<keyword evidence="2" id="KW-0328">Glycosyltransferase</keyword>
<dbReference type="GO" id="GO:0016020">
    <property type="term" value="C:membrane"/>
    <property type="evidence" value="ECO:0007669"/>
    <property type="project" value="GOC"/>
</dbReference>
<dbReference type="Pfam" id="PF06925">
    <property type="entry name" value="MGDG_synth"/>
    <property type="match status" value="1"/>
</dbReference>
<dbReference type="GO" id="GO:0016758">
    <property type="term" value="F:hexosyltransferase activity"/>
    <property type="evidence" value="ECO:0007669"/>
    <property type="project" value="InterPro"/>
</dbReference>
<evidence type="ECO:0000259" key="4">
    <source>
        <dbReference type="Pfam" id="PF06925"/>
    </source>
</evidence>
<organism evidence="5 6">
    <name type="scientific">Acetivibrio thermocellus AD2</name>
    <dbReference type="NCBI Taxonomy" id="1138384"/>
    <lineage>
        <taxon>Bacteria</taxon>
        <taxon>Bacillati</taxon>
        <taxon>Bacillota</taxon>
        <taxon>Clostridia</taxon>
        <taxon>Eubacteriales</taxon>
        <taxon>Oscillospiraceae</taxon>
        <taxon>Acetivibrio</taxon>
    </lineage>
</organism>
<dbReference type="RefSeq" id="WP_003511731.1">
    <property type="nucleotide sequence ID" value="NZ_CP013828.1"/>
</dbReference>
<dbReference type="AlphaFoldDB" id="A0AB36TDL5"/>
<comment type="caution">
    <text evidence="5">The sequence shown here is derived from an EMBL/GenBank/DDBJ whole genome shotgun (WGS) entry which is preliminary data.</text>
</comment>
<comment type="similarity">
    <text evidence="1">Belongs to the glycosyltransferase 28 family.</text>
</comment>
<dbReference type="EMBL" id="PDBW01000001">
    <property type="protein sequence ID" value="PFH02007.1"/>
    <property type="molecule type" value="Genomic_DNA"/>
</dbReference>
<evidence type="ECO:0000256" key="3">
    <source>
        <dbReference type="ARBA" id="ARBA00022679"/>
    </source>
</evidence>
<evidence type="ECO:0000313" key="6">
    <source>
        <dbReference type="Proteomes" id="UP000223596"/>
    </source>
</evidence>
<proteinExistence type="inferred from homology"/>
<dbReference type="Gene3D" id="3.40.50.2000">
    <property type="entry name" value="Glycogen Phosphorylase B"/>
    <property type="match status" value="1"/>
</dbReference>
<dbReference type="Proteomes" id="UP000223596">
    <property type="component" value="Unassembled WGS sequence"/>
</dbReference>
<dbReference type="SUPFAM" id="SSF53756">
    <property type="entry name" value="UDP-Glycosyltransferase/glycogen phosphorylase"/>
    <property type="match status" value="1"/>
</dbReference>
<dbReference type="Pfam" id="PF13692">
    <property type="entry name" value="Glyco_trans_1_4"/>
    <property type="match status" value="1"/>
</dbReference>
<dbReference type="InterPro" id="IPR009695">
    <property type="entry name" value="Diacylglyc_glucosyltr_N"/>
</dbReference>
<protein>
    <submittedName>
        <fullName evidence="5">Monogalactosyldiacylglycerol synthase</fullName>
    </submittedName>
</protein>
<dbReference type="GO" id="GO:0009247">
    <property type="term" value="P:glycolipid biosynthetic process"/>
    <property type="evidence" value="ECO:0007669"/>
    <property type="project" value="InterPro"/>
</dbReference>
<evidence type="ECO:0000256" key="1">
    <source>
        <dbReference type="ARBA" id="ARBA00006962"/>
    </source>
</evidence>